<gene>
    <name evidence="2" type="ORF">KDL28_13555</name>
</gene>
<keyword evidence="1" id="KW-1133">Transmembrane helix</keyword>
<name>A0ABT0ZZB8_9PSEU</name>
<protein>
    <submittedName>
        <fullName evidence="2">Uncharacterized protein</fullName>
    </submittedName>
</protein>
<feature type="transmembrane region" description="Helical" evidence="1">
    <location>
        <begin position="6"/>
        <end position="26"/>
    </location>
</feature>
<dbReference type="Proteomes" id="UP001165283">
    <property type="component" value="Unassembled WGS sequence"/>
</dbReference>
<dbReference type="RefSeq" id="WP_252438456.1">
    <property type="nucleotide sequence ID" value="NZ_JAGSOV010000028.1"/>
</dbReference>
<accession>A0ABT0ZZB8</accession>
<evidence type="ECO:0000313" key="3">
    <source>
        <dbReference type="Proteomes" id="UP001165283"/>
    </source>
</evidence>
<comment type="caution">
    <text evidence="2">The sequence shown here is derived from an EMBL/GenBank/DDBJ whole genome shotgun (WGS) entry which is preliminary data.</text>
</comment>
<evidence type="ECO:0000313" key="2">
    <source>
        <dbReference type="EMBL" id="MCO1656080.1"/>
    </source>
</evidence>
<evidence type="ECO:0000256" key="1">
    <source>
        <dbReference type="SAM" id="Phobius"/>
    </source>
</evidence>
<reference evidence="2" key="1">
    <citation type="submission" date="2021-04" db="EMBL/GenBank/DDBJ databases">
        <title>Pseudonocardia sp. nov., isolated from sandy soil of mangrove forest.</title>
        <authorList>
            <person name="Zan Z."/>
            <person name="Huang R."/>
            <person name="Liu W."/>
        </authorList>
    </citation>
    <scope>NUCLEOTIDE SEQUENCE</scope>
    <source>
        <strain evidence="2">S2-4</strain>
    </source>
</reference>
<proteinExistence type="predicted"/>
<keyword evidence="1" id="KW-0472">Membrane</keyword>
<keyword evidence="1" id="KW-0812">Transmembrane</keyword>
<dbReference type="EMBL" id="JAGSOV010000028">
    <property type="protein sequence ID" value="MCO1656080.1"/>
    <property type="molecule type" value="Genomic_DNA"/>
</dbReference>
<sequence length="68" mass="7453">MAELVPVLVALVVGALLLAALVIVVLRPVRRFTRARAELRDEVRTGVAQLRALAYERGNRHTHGVDSP</sequence>
<keyword evidence="3" id="KW-1185">Reference proteome</keyword>
<organism evidence="2 3">
    <name type="scientific">Pseudonocardia humida</name>
    <dbReference type="NCBI Taxonomy" id="2800819"/>
    <lineage>
        <taxon>Bacteria</taxon>
        <taxon>Bacillati</taxon>
        <taxon>Actinomycetota</taxon>
        <taxon>Actinomycetes</taxon>
        <taxon>Pseudonocardiales</taxon>
        <taxon>Pseudonocardiaceae</taxon>
        <taxon>Pseudonocardia</taxon>
    </lineage>
</organism>